<evidence type="ECO:0000256" key="1">
    <source>
        <dbReference type="SAM" id="Coils"/>
    </source>
</evidence>
<dbReference type="OrthoDB" id="5244067at2"/>
<gene>
    <name evidence="4" type="ORF">H1R13_12290</name>
</gene>
<name>A0A7X1LRV2_9ACTN</name>
<feature type="domain" description="M23ase beta-sheet core" evidence="3">
    <location>
        <begin position="245"/>
        <end position="336"/>
    </location>
</feature>
<dbReference type="Proteomes" id="UP000517694">
    <property type="component" value="Unassembled WGS sequence"/>
</dbReference>
<dbReference type="InterPro" id="IPR050570">
    <property type="entry name" value="Cell_wall_metabolism_enzyme"/>
</dbReference>
<dbReference type="EMBL" id="JACMHY010000004">
    <property type="protein sequence ID" value="MBC2865751.1"/>
    <property type="molecule type" value="Genomic_DNA"/>
</dbReference>
<evidence type="ECO:0000313" key="5">
    <source>
        <dbReference type="Proteomes" id="UP000517694"/>
    </source>
</evidence>
<feature type="region of interest" description="Disordered" evidence="2">
    <location>
        <begin position="1"/>
        <end position="60"/>
    </location>
</feature>
<feature type="compositionally biased region" description="Low complexity" evidence="2">
    <location>
        <begin position="80"/>
        <end position="105"/>
    </location>
</feature>
<dbReference type="GO" id="GO:0004222">
    <property type="term" value="F:metalloendopeptidase activity"/>
    <property type="evidence" value="ECO:0007669"/>
    <property type="project" value="TreeGrafter"/>
</dbReference>
<keyword evidence="5" id="KW-1185">Reference proteome</keyword>
<dbReference type="InterPro" id="IPR011055">
    <property type="entry name" value="Dup_hybrid_motif"/>
</dbReference>
<sequence length="352" mass="36165">MASNRPAPEAPYVPDQRTETFGYGGRQPDQGPWEEWNPTEDSLRPARGRHRVTKQRGGGLARSSTVLGVGVIAAVGAGGMASANAGKPPVSVSLPDLPSVGSLLGHSDQDADAEQGSATALSDVGAVPVRADAAGGTAAGSTDAGEALRNRIMAQAEQQQAQVETKAQEAAEAAAARQAEEAAAKAQKEAAAKAAAAKQKAEEEARKKAEEARLAELARQYTLPTSSYTITSTFGQAGSMWSSGHHTGLDFAAPTGTLIKAVHSGTVTEAGWAGAYGYRTILTLDDGTELWFCHQSSISVSAGQKVSTGDVIGRVGATGNVTGPHLHLEVHPDGQASGIDPMAWLQAKGLTP</sequence>
<evidence type="ECO:0000256" key="2">
    <source>
        <dbReference type="SAM" id="MobiDB-lite"/>
    </source>
</evidence>
<evidence type="ECO:0000313" key="4">
    <source>
        <dbReference type="EMBL" id="MBC2865751.1"/>
    </source>
</evidence>
<dbReference type="RefSeq" id="WP_159668172.1">
    <property type="nucleotide sequence ID" value="NZ_JACMHY010000004.1"/>
</dbReference>
<dbReference type="AlphaFoldDB" id="A0A7X1LRV2"/>
<feature type="region of interest" description="Disordered" evidence="2">
    <location>
        <begin position="80"/>
        <end position="120"/>
    </location>
</feature>
<keyword evidence="1" id="KW-0175">Coiled coil</keyword>
<evidence type="ECO:0000259" key="3">
    <source>
        <dbReference type="Pfam" id="PF01551"/>
    </source>
</evidence>
<organism evidence="4 5">
    <name type="scientific">Streptomyces mexicanus</name>
    <dbReference type="NCBI Taxonomy" id="178566"/>
    <lineage>
        <taxon>Bacteria</taxon>
        <taxon>Bacillati</taxon>
        <taxon>Actinomycetota</taxon>
        <taxon>Actinomycetes</taxon>
        <taxon>Kitasatosporales</taxon>
        <taxon>Streptomycetaceae</taxon>
        <taxon>Streptomyces</taxon>
    </lineage>
</organism>
<dbReference type="FunFam" id="2.70.70.10:FF:000013">
    <property type="entry name" value="Peptidase family M23"/>
    <property type="match status" value="1"/>
</dbReference>
<dbReference type="CDD" id="cd12797">
    <property type="entry name" value="M23_peptidase"/>
    <property type="match status" value="1"/>
</dbReference>
<dbReference type="PANTHER" id="PTHR21666">
    <property type="entry name" value="PEPTIDASE-RELATED"/>
    <property type="match status" value="1"/>
</dbReference>
<protein>
    <submittedName>
        <fullName evidence="4">M23 family metallopeptidase</fullName>
    </submittedName>
</protein>
<proteinExistence type="predicted"/>
<reference evidence="4 5" key="1">
    <citation type="submission" date="2020-08" db="EMBL/GenBank/DDBJ databases">
        <title>Whole-Genome Sequence of French Clinical Streptomyces mexicanus Strain Q0842.</title>
        <authorList>
            <person name="Boxberger M."/>
            <person name="La Scola B."/>
        </authorList>
    </citation>
    <scope>NUCLEOTIDE SEQUENCE [LARGE SCALE GENOMIC DNA]</scope>
    <source>
        <strain evidence="4 5">Marseille-Q0842</strain>
    </source>
</reference>
<comment type="caution">
    <text evidence="4">The sequence shown here is derived from an EMBL/GenBank/DDBJ whole genome shotgun (WGS) entry which is preliminary data.</text>
</comment>
<feature type="coiled-coil region" evidence="1">
    <location>
        <begin position="149"/>
        <end position="220"/>
    </location>
</feature>
<dbReference type="Gene3D" id="2.70.70.10">
    <property type="entry name" value="Glucose Permease (Domain IIA)"/>
    <property type="match status" value="1"/>
</dbReference>
<dbReference type="InterPro" id="IPR016047">
    <property type="entry name" value="M23ase_b-sheet_dom"/>
</dbReference>
<dbReference type="Pfam" id="PF01551">
    <property type="entry name" value="Peptidase_M23"/>
    <property type="match status" value="1"/>
</dbReference>
<dbReference type="SUPFAM" id="SSF51261">
    <property type="entry name" value="Duplicated hybrid motif"/>
    <property type="match status" value="1"/>
</dbReference>
<dbReference type="PANTHER" id="PTHR21666:SF270">
    <property type="entry name" value="MUREIN HYDROLASE ACTIVATOR ENVC"/>
    <property type="match status" value="1"/>
</dbReference>
<accession>A0A7X1LRV2</accession>